<protein>
    <submittedName>
        <fullName evidence="7">Threonine dehydrogenase</fullName>
    </submittedName>
</protein>
<gene>
    <name evidence="7" type="ORF">SAMN02745225_01794</name>
</gene>
<keyword evidence="8" id="KW-1185">Reference proteome</keyword>
<feature type="domain" description="Alcohol dehydrogenase-like C-terminal" evidence="5">
    <location>
        <begin position="221"/>
        <end position="329"/>
    </location>
</feature>
<evidence type="ECO:0000256" key="1">
    <source>
        <dbReference type="ARBA" id="ARBA00022723"/>
    </source>
</evidence>
<name>A0A1M4WUI7_9ACTN</name>
<dbReference type="SUPFAM" id="SSF51735">
    <property type="entry name" value="NAD(P)-binding Rossmann-fold domains"/>
    <property type="match status" value="1"/>
</dbReference>
<dbReference type="InterPro" id="IPR036291">
    <property type="entry name" value="NAD(P)-bd_dom_sf"/>
</dbReference>
<keyword evidence="2 4" id="KW-0862">Zinc</keyword>
<dbReference type="SUPFAM" id="SSF50129">
    <property type="entry name" value="GroES-like"/>
    <property type="match status" value="1"/>
</dbReference>
<evidence type="ECO:0000256" key="2">
    <source>
        <dbReference type="ARBA" id="ARBA00022833"/>
    </source>
</evidence>
<dbReference type="InterPro" id="IPR011032">
    <property type="entry name" value="GroES-like_sf"/>
</dbReference>
<dbReference type="GO" id="GO:0016491">
    <property type="term" value="F:oxidoreductase activity"/>
    <property type="evidence" value="ECO:0007669"/>
    <property type="project" value="UniProtKB-KW"/>
</dbReference>
<dbReference type="AlphaFoldDB" id="A0A1M4WUI7"/>
<sequence>MRSLVIEQNLRRMASAKLLAGTSATASLKWGPLSIKDVDPPGLPNSQWVRVRPLLSGICGSDLATVFASTTRYFEPLVSFPFTPGHEIVGVSLDTGTRVVVESALTCKARDLPLCRFCRDGKDELCESVAAGNIKEGIQIGYCKSTGGGWSQELVAHRSQLWPVDDSLSDEDAVLVEPLACALHSVQSTVLHGTENVAVVGAGTVGLLTLASLAYLFPKLSISVVAKYSSQRAAASRLGATQIVAEDELERSARRLSHSFRKGGWLSGGYDVVFDCVGSSKSLSSSISSVRPGGQVVAVGMPSQVDIDLTPLWHREVSLKGSYAYGVEVLPKERFTHLDLTECLSATEDRDGQVSIRTFDLALCAMKTLRLGWMVSHRYPLENYVDALEKAARAGSHDAIKVVFDLRKSKSVWKGKDDL</sequence>
<evidence type="ECO:0000313" key="7">
    <source>
        <dbReference type="EMBL" id="SHE84894.1"/>
    </source>
</evidence>
<feature type="domain" description="Alcohol dehydrogenase-like N-terminal" evidence="6">
    <location>
        <begin position="47"/>
        <end position="166"/>
    </location>
</feature>
<dbReference type="Gene3D" id="3.40.50.720">
    <property type="entry name" value="NAD(P)-binding Rossmann-like Domain"/>
    <property type="match status" value="1"/>
</dbReference>
<keyword evidence="3" id="KW-0560">Oxidoreductase</keyword>
<evidence type="ECO:0000313" key="8">
    <source>
        <dbReference type="Proteomes" id="UP000184295"/>
    </source>
</evidence>
<dbReference type="InterPro" id="IPR013154">
    <property type="entry name" value="ADH-like_N"/>
</dbReference>
<dbReference type="GO" id="GO:0008270">
    <property type="term" value="F:zinc ion binding"/>
    <property type="evidence" value="ECO:0007669"/>
    <property type="project" value="InterPro"/>
</dbReference>
<dbReference type="PANTHER" id="PTHR43401">
    <property type="entry name" value="L-THREONINE 3-DEHYDROGENASE"/>
    <property type="match status" value="1"/>
</dbReference>
<evidence type="ECO:0000256" key="4">
    <source>
        <dbReference type="RuleBase" id="RU361277"/>
    </source>
</evidence>
<accession>A0A1M4WUI7</accession>
<evidence type="ECO:0000256" key="3">
    <source>
        <dbReference type="ARBA" id="ARBA00023002"/>
    </source>
</evidence>
<reference evidence="8" key="1">
    <citation type="submission" date="2016-11" db="EMBL/GenBank/DDBJ databases">
        <authorList>
            <person name="Varghese N."/>
            <person name="Submissions S."/>
        </authorList>
    </citation>
    <scope>NUCLEOTIDE SEQUENCE [LARGE SCALE GENOMIC DNA]</scope>
    <source>
        <strain evidence="8">DSM 19514</strain>
    </source>
</reference>
<organism evidence="7 8">
    <name type="scientific">Ferrithrix thermotolerans DSM 19514</name>
    <dbReference type="NCBI Taxonomy" id="1121881"/>
    <lineage>
        <taxon>Bacteria</taxon>
        <taxon>Bacillati</taxon>
        <taxon>Actinomycetota</taxon>
        <taxon>Acidimicrobiia</taxon>
        <taxon>Acidimicrobiales</taxon>
        <taxon>Acidimicrobiaceae</taxon>
        <taxon>Ferrithrix</taxon>
    </lineage>
</organism>
<proteinExistence type="inferred from homology"/>
<keyword evidence="1 4" id="KW-0479">Metal-binding</keyword>
<dbReference type="RefSeq" id="WP_072791522.1">
    <property type="nucleotide sequence ID" value="NZ_FQUL01000029.1"/>
</dbReference>
<comment type="similarity">
    <text evidence="4">Belongs to the zinc-containing alcohol dehydrogenase family.</text>
</comment>
<dbReference type="PANTHER" id="PTHR43401:SF2">
    <property type="entry name" value="L-THREONINE 3-DEHYDROGENASE"/>
    <property type="match status" value="1"/>
</dbReference>
<dbReference type="InterPro" id="IPR013149">
    <property type="entry name" value="ADH-like_C"/>
</dbReference>
<evidence type="ECO:0000259" key="5">
    <source>
        <dbReference type="Pfam" id="PF00107"/>
    </source>
</evidence>
<dbReference type="OrthoDB" id="241504at2"/>
<dbReference type="InterPro" id="IPR050129">
    <property type="entry name" value="Zn_alcohol_dh"/>
</dbReference>
<dbReference type="Gene3D" id="3.90.180.10">
    <property type="entry name" value="Medium-chain alcohol dehydrogenases, catalytic domain"/>
    <property type="match status" value="1"/>
</dbReference>
<dbReference type="EMBL" id="FQUL01000029">
    <property type="protein sequence ID" value="SHE84894.1"/>
    <property type="molecule type" value="Genomic_DNA"/>
</dbReference>
<dbReference type="InterPro" id="IPR002328">
    <property type="entry name" value="ADH_Zn_CS"/>
</dbReference>
<evidence type="ECO:0000259" key="6">
    <source>
        <dbReference type="Pfam" id="PF08240"/>
    </source>
</evidence>
<dbReference type="Pfam" id="PF00107">
    <property type="entry name" value="ADH_zinc_N"/>
    <property type="match status" value="1"/>
</dbReference>
<comment type="cofactor">
    <cofactor evidence="4">
        <name>Zn(2+)</name>
        <dbReference type="ChEBI" id="CHEBI:29105"/>
    </cofactor>
</comment>
<dbReference type="STRING" id="1121881.SAMN02745225_01794"/>
<dbReference type="Proteomes" id="UP000184295">
    <property type="component" value="Unassembled WGS sequence"/>
</dbReference>
<dbReference type="Pfam" id="PF08240">
    <property type="entry name" value="ADH_N"/>
    <property type="match status" value="1"/>
</dbReference>
<dbReference type="PROSITE" id="PS00059">
    <property type="entry name" value="ADH_ZINC"/>
    <property type="match status" value="1"/>
</dbReference>